<evidence type="ECO:0000313" key="2">
    <source>
        <dbReference type="EMBL" id="GGH90365.1"/>
    </source>
</evidence>
<dbReference type="Proteomes" id="UP000655550">
    <property type="component" value="Unassembled WGS sequence"/>
</dbReference>
<sequence length="131" mass="14468">MRYQEGTLGDPDDCQLCQLEQATSLENSAMHTEPHAPHDDDDDEEQFTAAMLAEAVENQLAAGKPPAAQASFNKLSLVGYAREEIIELMSQVLAYSIKQMLDSGQPFDMPGYERLLRELPTLPELADEAAQ</sequence>
<protein>
    <submittedName>
        <fullName evidence="2">Uncharacterized protein</fullName>
    </submittedName>
</protein>
<name>A0ABQ2AEI6_9PSED</name>
<evidence type="ECO:0000256" key="1">
    <source>
        <dbReference type="SAM" id="MobiDB-lite"/>
    </source>
</evidence>
<reference evidence="3" key="1">
    <citation type="journal article" date="2019" name="Int. J. Syst. Evol. Microbiol.">
        <title>The Global Catalogue of Microorganisms (GCM) 10K type strain sequencing project: providing services to taxonomists for standard genome sequencing and annotation.</title>
        <authorList>
            <consortium name="The Broad Institute Genomics Platform"/>
            <consortium name="The Broad Institute Genome Sequencing Center for Infectious Disease"/>
            <person name="Wu L."/>
            <person name="Ma J."/>
        </authorList>
    </citation>
    <scope>NUCLEOTIDE SEQUENCE [LARGE SCALE GENOMIC DNA]</scope>
    <source>
        <strain evidence="3">CCM 8778</strain>
    </source>
</reference>
<feature type="region of interest" description="Disordered" evidence="1">
    <location>
        <begin position="25"/>
        <end position="45"/>
    </location>
</feature>
<accession>A0ABQ2AEI6</accession>
<comment type="caution">
    <text evidence="2">The sequence shown here is derived from an EMBL/GenBank/DDBJ whole genome shotgun (WGS) entry which is preliminary data.</text>
</comment>
<dbReference type="EMBL" id="BMDE01000002">
    <property type="protein sequence ID" value="GGH90365.1"/>
    <property type="molecule type" value="Genomic_DNA"/>
</dbReference>
<proteinExistence type="predicted"/>
<organism evidence="2 3">
    <name type="scientific">Pseudomonas fluvialis</name>
    <dbReference type="NCBI Taxonomy" id="1793966"/>
    <lineage>
        <taxon>Bacteria</taxon>
        <taxon>Pseudomonadati</taxon>
        <taxon>Pseudomonadota</taxon>
        <taxon>Gammaproteobacteria</taxon>
        <taxon>Pseudomonadales</taxon>
        <taxon>Pseudomonadaceae</taxon>
        <taxon>Pseudomonas</taxon>
    </lineage>
</organism>
<evidence type="ECO:0000313" key="3">
    <source>
        <dbReference type="Proteomes" id="UP000655550"/>
    </source>
</evidence>
<gene>
    <name evidence="2" type="ORF">GCM10007363_07700</name>
</gene>
<keyword evidence="3" id="KW-1185">Reference proteome</keyword>